<organism evidence="1 2">
    <name type="scientific">Novipirellula galeiformis</name>
    <dbReference type="NCBI Taxonomy" id="2528004"/>
    <lineage>
        <taxon>Bacteria</taxon>
        <taxon>Pseudomonadati</taxon>
        <taxon>Planctomycetota</taxon>
        <taxon>Planctomycetia</taxon>
        <taxon>Pirellulales</taxon>
        <taxon>Pirellulaceae</taxon>
        <taxon>Novipirellula</taxon>
    </lineage>
</organism>
<dbReference type="InterPro" id="IPR010869">
    <property type="entry name" value="DUF1501"/>
</dbReference>
<keyword evidence="2" id="KW-1185">Reference proteome</keyword>
<reference evidence="1 2" key="1">
    <citation type="submission" date="2019-02" db="EMBL/GenBank/DDBJ databases">
        <title>Deep-cultivation of Planctomycetes and their phenomic and genomic characterization uncovers novel biology.</title>
        <authorList>
            <person name="Wiegand S."/>
            <person name="Jogler M."/>
            <person name="Boedeker C."/>
            <person name="Pinto D."/>
            <person name="Vollmers J."/>
            <person name="Rivas-Marin E."/>
            <person name="Kohn T."/>
            <person name="Peeters S.H."/>
            <person name="Heuer A."/>
            <person name="Rast P."/>
            <person name="Oberbeckmann S."/>
            <person name="Bunk B."/>
            <person name="Jeske O."/>
            <person name="Meyerdierks A."/>
            <person name="Storesund J.E."/>
            <person name="Kallscheuer N."/>
            <person name="Luecker S."/>
            <person name="Lage O.M."/>
            <person name="Pohl T."/>
            <person name="Merkel B.J."/>
            <person name="Hornburger P."/>
            <person name="Mueller R.-W."/>
            <person name="Bruemmer F."/>
            <person name="Labrenz M."/>
            <person name="Spormann A.M."/>
            <person name="Op Den Camp H."/>
            <person name="Overmann J."/>
            <person name="Amann R."/>
            <person name="Jetten M.S.M."/>
            <person name="Mascher T."/>
            <person name="Medema M.H."/>
            <person name="Devos D.P."/>
            <person name="Kaster A.-K."/>
            <person name="Ovreas L."/>
            <person name="Rohde M."/>
            <person name="Galperin M.Y."/>
            <person name="Jogler C."/>
        </authorList>
    </citation>
    <scope>NUCLEOTIDE SEQUENCE [LARGE SCALE GENOMIC DNA]</scope>
    <source>
        <strain evidence="1 2">Pla52o</strain>
    </source>
</reference>
<dbReference type="PROSITE" id="PS51318">
    <property type="entry name" value="TAT"/>
    <property type="match status" value="1"/>
</dbReference>
<dbReference type="PANTHER" id="PTHR43737">
    <property type="entry name" value="BLL7424 PROTEIN"/>
    <property type="match status" value="1"/>
</dbReference>
<name>A0A5C6BZY4_9BACT</name>
<dbReference type="EMBL" id="SJPT01000013">
    <property type="protein sequence ID" value="TWU17267.1"/>
    <property type="molecule type" value="Genomic_DNA"/>
</dbReference>
<dbReference type="OrthoDB" id="127333at2"/>
<sequence length="430" mass="47122">MRRNQGCNSVEHLLARRQFFAGTGAAALATGLSQTAQAAPPVPTDPLMQSDLLKKSGKRILQIFLQGGVSQLESWDPKPGTKFGGPFRAIPTSVPGMHISELLPHTAQRMHHLSIVRSINSKINDHRKGMLYMEKGRPTGDFPYLGSVASKYLAGSDAALPGYIHISTRGLNDSTASFLGAQHAELKLQGVQPPSNLELPKDLDEELDAQRESLRRQFDAQFSRRRSNAQLDNYDAAFQQAALLMARKKIFEGGASEKDLARYGTHDFARYCLLARTLLENGATCVKVTHHGYDSHAENFNFHLEQLGEFDKTFAMLMDDLHDRGMLDDTLVLVCSEFGRTPKINTKYGRDHWGTAWSTVLGGCGVQPGAIIGSTNAEGTEVADREVDSGHLFHTYLRAVGLDTFADHDLPGRSIPIGDPAAEEIGELLS</sequence>
<dbReference type="AlphaFoldDB" id="A0A5C6BZY4"/>
<gene>
    <name evidence="1" type="ORF">Pla52o_52730</name>
</gene>
<dbReference type="SUPFAM" id="SSF53649">
    <property type="entry name" value="Alkaline phosphatase-like"/>
    <property type="match status" value="1"/>
</dbReference>
<accession>A0A5C6BZY4</accession>
<dbReference type="InterPro" id="IPR006311">
    <property type="entry name" value="TAT_signal"/>
</dbReference>
<evidence type="ECO:0000313" key="2">
    <source>
        <dbReference type="Proteomes" id="UP000316304"/>
    </source>
</evidence>
<dbReference type="Proteomes" id="UP000316304">
    <property type="component" value="Unassembled WGS sequence"/>
</dbReference>
<dbReference type="InterPro" id="IPR017850">
    <property type="entry name" value="Alkaline_phosphatase_core_sf"/>
</dbReference>
<proteinExistence type="predicted"/>
<dbReference type="PANTHER" id="PTHR43737:SF1">
    <property type="entry name" value="DUF1501 DOMAIN-CONTAINING PROTEIN"/>
    <property type="match status" value="1"/>
</dbReference>
<comment type="caution">
    <text evidence="1">The sequence shown here is derived from an EMBL/GenBank/DDBJ whole genome shotgun (WGS) entry which is preliminary data.</text>
</comment>
<protein>
    <recommendedName>
        <fullName evidence="3">DUF1501 domain-containing protein</fullName>
    </recommendedName>
</protein>
<evidence type="ECO:0000313" key="1">
    <source>
        <dbReference type="EMBL" id="TWU17267.1"/>
    </source>
</evidence>
<evidence type="ECO:0008006" key="3">
    <source>
        <dbReference type="Google" id="ProtNLM"/>
    </source>
</evidence>
<dbReference type="Pfam" id="PF07394">
    <property type="entry name" value="DUF1501"/>
    <property type="match status" value="1"/>
</dbReference>
<dbReference type="RefSeq" id="WP_146597203.1">
    <property type="nucleotide sequence ID" value="NZ_SJPT01000013.1"/>
</dbReference>